<protein>
    <submittedName>
        <fullName evidence="1">Uncharacterized protein</fullName>
    </submittedName>
</protein>
<sequence>MLAWCFDLYPTYYMSTCYLERTNTGGVRVLCNPTCSLPRVSRPAIPREYLTHIISLPHPMLIPVDSLFLTSTNTVGPGHEFFIASCSLPRGILAQTIYSWAFY</sequence>
<name>A0AAN9Q1L2_CLITE</name>
<accession>A0AAN9Q1L2</accession>
<keyword evidence="2" id="KW-1185">Reference proteome</keyword>
<gene>
    <name evidence="1" type="ORF">RJT34_02227</name>
</gene>
<reference evidence="1 2" key="1">
    <citation type="submission" date="2024-01" db="EMBL/GenBank/DDBJ databases">
        <title>The genomes of 5 underutilized Papilionoideae crops provide insights into root nodulation and disease resistance.</title>
        <authorList>
            <person name="Yuan L."/>
        </authorList>
    </citation>
    <scope>NUCLEOTIDE SEQUENCE [LARGE SCALE GENOMIC DNA]</scope>
    <source>
        <strain evidence="1">LY-2023</strain>
        <tissue evidence="1">Leaf</tissue>
    </source>
</reference>
<comment type="caution">
    <text evidence="1">The sequence shown here is derived from an EMBL/GenBank/DDBJ whole genome shotgun (WGS) entry which is preliminary data.</text>
</comment>
<dbReference type="EMBL" id="JAYKXN010000001">
    <property type="protein sequence ID" value="KAK7317749.1"/>
    <property type="molecule type" value="Genomic_DNA"/>
</dbReference>
<proteinExistence type="predicted"/>
<evidence type="ECO:0000313" key="1">
    <source>
        <dbReference type="EMBL" id="KAK7317749.1"/>
    </source>
</evidence>
<dbReference type="Proteomes" id="UP001359559">
    <property type="component" value="Unassembled WGS sequence"/>
</dbReference>
<evidence type="ECO:0000313" key="2">
    <source>
        <dbReference type="Proteomes" id="UP001359559"/>
    </source>
</evidence>
<organism evidence="1 2">
    <name type="scientific">Clitoria ternatea</name>
    <name type="common">Butterfly pea</name>
    <dbReference type="NCBI Taxonomy" id="43366"/>
    <lineage>
        <taxon>Eukaryota</taxon>
        <taxon>Viridiplantae</taxon>
        <taxon>Streptophyta</taxon>
        <taxon>Embryophyta</taxon>
        <taxon>Tracheophyta</taxon>
        <taxon>Spermatophyta</taxon>
        <taxon>Magnoliopsida</taxon>
        <taxon>eudicotyledons</taxon>
        <taxon>Gunneridae</taxon>
        <taxon>Pentapetalae</taxon>
        <taxon>rosids</taxon>
        <taxon>fabids</taxon>
        <taxon>Fabales</taxon>
        <taxon>Fabaceae</taxon>
        <taxon>Papilionoideae</taxon>
        <taxon>50 kb inversion clade</taxon>
        <taxon>NPAAA clade</taxon>
        <taxon>indigoferoid/millettioid clade</taxon>
        <taxon>Phaseoleae</taxon>
        <taxon>Clitoria</taxon>
    </lineage>
</organism>
<dbReference type="AlphaFoldDB" id="A0AAN9Q1L2"/>